<sequence>MPQRGRAGRIGGTLVALGVVLAVLCLLSAGLGQYEIPARDVLSSVTRRLGWSPVQPSLQLADATVWNIRFPRIVLGVLVGAALGCAGAVMQAVFGNPLAEPGVIGISAGAAVGACLAIVLGLSFLGIFTVPLLAFVGAMVTTVVVYVLSRSDGRAGVITMILTGIAVTAVANAAIAFLVFVASPTDRDQIVFWQMGSLNGSTWKAVFSAGPIILLGLVVGLVIAGRLNLLALGDRAARHTGVDVEHLRIAAITSAALLTGAAVAYAGIIAFVGLIVPHVLRLVLGPSNRVLLPASMLGGAVLIAASDLAARTLVPFADLPIGIFTALVGGPTFFVLLRRTLRKGVSL</sequence>
<evidence type="ECO:0000256" key="6">
    <source>
        <dbReference type="ARBA" id="ARBA00022989"/>
    </source>
</evidence>
<dbReference type="GO" id="GO:0022857">
    <property type="term" value="F:transmembrane transporter activity"/>
    <property type="evidence" value="ECO:0007669"/>
    <property type="project" value="InterPro"/>
</dbReference>
<comment type="subcellular location">
    <subcellularLocation>
        <location evidence="1">Cell membrane</location>
        <topology evidence="1">Multi-pass membrane protein</topology>
    </subcellularLocation>
</comment>
<evidence type="ECO:0000313" key="10">
    <source>
        <dbReference type="Proteomes" id="UP000053171"/>
    </source>
</evidence>
<keyword evidence="4" id="KW-1003">Cell membrane</keyword>
<feature type="transmembrane region" description="Helical" evidence="8">
    <location>
        <begin position="128"/>
        <end position="148"/>
    </location>
</feature>
<keyword evidence="10" id="KW-1185">Reference proteome</keyword>
<dbReference type="Proteomes" id="UP000053171">
    <property type="component" value="Unassembled WGS sequence"/>
</dbReference>
<dbReference type="PANTHER" id="PTHR30472:SF25">
    <property type="entry name" value="ABC TRANSPORTER PERMEASE PROTEIN MJ0876-RELATED"/>
    <property type="match status" value="1"/>
</dbReference>
<dbReference type="Pfam" id="PF01032">
    <property type="entry name" value="FecCD"/>
    <property type="match status" value="1"/>
</dbReference>
<proteinExistence type="inferred from homology"/>
<evidence type="ECO:0000256" key="1">
    <source>
        <dbReference type="ARBA" id="ARBA00004651"/>
    </source>
</evidence>
<dbReference type="GO" id="GO:0033214">
    <property type="term" value="P:siderophore-iron import into cell"/>
    <property type="evidence" value="ECO:0007669"/>
    <property type="project" value="TreeGrafter"/>
</dbReference>
<evidence type="ECO:0000256" key="8">
    <source>
        <dbReference type="SAM" id="Phobius"/>
    </source>
</evidence>
<comment type="similarity">
    <text evidence="2">Belongs to the binding-protein-dependent transport system permease family. FecCD subfamily.</text>
</comment>
<name>A0A199NU94_9MICC</name>
<keyword evidence="7 8" id="KW-0472">Membrane</keyword>
<feature type="transmembrane region" description="Helical" evidence="8">
    <location>
        <begin position="12"/>
        <end position="34"/>
    </location>
</feature>
<keyword evidence="3" id="KW-0813">Transport</keyword>
<dbReference type="InterPro" id="IPR000522">
    <property type="entry name" value="ABC_transptr_permease_BtuC"/>
</dbReference>
<feature type="transmembrane region" description="Helical" evidence="8">
    <location>
        <begin position="316"/>
        <end position="337"/>
    </location>
</feature>
<feature type="transmembrane region" description="Helical" evidence="8">
    <location>
        <begin position="73"/>
        <end position="95"/>
    </location>
</feature>
<dbReference type="GO" id="GO:0005886">
    <property type="term" value="C:plasma membrane"/>
    <property type="evidence" value="ECO:0007669"/>
    <property type="project" value="UniProtKB-SubCell"/>
</dbReference>
<keyword evidence="6 8" id="KW-1133">Transmembrane helix</keyword>
<dbReference type="RefSeq" id="WP_064725260.1">
    <property type="nucleotide sequence ID" value="NZ_LJBJ02000007.1"/>
</dbReference>
<reference evidence="9" key="1">
    <citation type="submission" date="2016-06" db="EMBL/GenBank/DDBJ databases">
        <title>Identification of putative biosynthetic pathways for the production of bioactive secondary metabolites by the marine actinomycete Kocuria kristinae RUTW2-3.</title>
        <authorList>
            <person name="Waterworth S.C."/>
            <person name="Walmsley T.A."/>
            <person name="Matongo T."/>
            <person name="Davies-Coleman M.T."/>
            <person name="Dorrington R.A."/>
        </authorList>
    </citation>
    <scope>NUCLEOTIDE SEQUENCE [LARGE SCALE GENOMIC DNA]</scope>
    <source>
        <strain evidence="9">RUTW2-3</strain>
    </source>
</reference>
<evidence type="ECO:0000313" key="9">
    <source>
        <dbReference type="EMBL" id="OAX52168.1"/>
    </source>
</evidence>
<accession>A0A199NU94</accession>
<feature type="transmembrane region" description="Helical" evidence="8">
    <location>
        <begin position="203"/>
        <end position="229"/>
    </location>
</feature>
<feature type="transmembrane region" description="Helical" evidence="8">
    <location>
        <begin position="160"/>
        <end position="183"/>
    </location>
</feature>
<organism evidence="9 10">
    <name type="scientific">Rothia kristinae</name>
    <dbReference type="NCBI Taxonomy" id="37923"/>
    <lineage>
        <taxon>Bacteria</taxon>
        <taxon>Bacillati</taxon>
        <taxon>Actinomycetota</taxon>
        <taxon>Actinomycetes</taxon>
        <taxon>Micrococcales</taxon>
        <taxon>Micrococcaceae</taxon>
        <taxon>Rothia</taxon>
    </lineage>
</organism>
<feature type="transmembrane region" description="Helical" evidence="8">
    <location>
        <begin position="102"/>
        <end position="122"/>
    </location>
</feature>
<dbReference type="AlphaFoldDB" id="A0A199NU94"/>
<comment type="caution">
    <text evidence="9">The sequence shown here is derived from an EMBL/GenBank/DDBJ whole genome shotgun (WGS) entry which is preliminary data.</text>
</comment>
<feature type="transmembrane region" description="Helical" evidence="8">
    <location>
        <begin position="290"/>
        <end position="309"/>
    </location>
</feature>
<protein>
    <submittedName>
        <fullName evidence="9">ABC transporter permease</fullName>
    </submittedName>
</protein>
<evidence type="ECO:0000256" key="7">
    <source>
        <dbReference type="ARBA" id="ARBA00023136"/>
    </source>
</evidence>
<dbReference type="InterPro" id="IPR037294">
    <property type="entry name" value="ABC_BtuC-like"/>
</dbReference>
<dbReference type="EMBL" id="LJBJ02000007">
    <property type="protein sequence ID" value="OAX52168.1"/>
    <property type="molecule type" value="Genomic_DNA"/>
</dbReference>
<dbReference type="SUPFAM" id="SSF81345">
    <property type="entry name" value="ABC transporter involved in vitamin B12 uptake, BtuC"/>
    <property type="match status" value="1"/>
</dbReference>
<dbReference type="FunFam" id="1.10.3470.10:FF:000001">
    <property type="entry name" value="Vitamin B12 ABC transporter permease BtuC"/>
    <property type="match status" value="1"/>
</dbReference>
<keyword evidence="5 8" id="KW-0812">Transmembrane</keyword>
<evidence type="ECO:0000256" key="3">
    <source>
        <dbReference type="ARBA" id="ARBA00022448"/>
    </source>
</evidence>
<feature type="transmembrane region" description="Helical" evidence="8">
    <location>
        <begin position="249"/>
        <end position="278"/>
    </location>
</feature>
<dbReference type="Gene3D" id="1.10.3470.10">
    <property type="entry name" value="ABC transporter involved in vitamin B12 uptake, BtuC"/>
    <property type="match status" value="1"/>
</dbReference>
<gene>
    <name evidence="9" type="ORF">AN277_0205020</name>
</gene>
<dbReference type="PANTHER" id="PTHR30472">
    <property type="entry name" value="FERRIC ENTEROBACTIN TRANSPORT SYSTEM PERMEASE PROTEIN"/>
    <property type="match status" value="1"/>
</dbReference>
<evidence type="ECO:0000256" key="4">
    <source>
        <dbReference type="ARBA" id="ARBA00022475"/>
    </source>
</evidence>
<evidence type="ECO:0000256" key="5">
    <source>
        <dbReference type="ARBA" id="ARBA00022692"/>
    </source>
</evidence>
<evidence type="ECO:0000256" key="2">
    <source>
        <dbReference type="ARBA" id="ARBA00007935"/>
    </source>
</evidence>
<dbReference type="CDD" id="cd06550">
    <property type="entry name" value="TM_ABC_iron-siderophores_like"/>
    <property type="match status" value="1"/>
</dbReference>